<organism evidence="1">
    <name type="scientific">Anguilla anguilla</name>
    <name type="common">European freshwater eel</name>
    <name type="synonym">Muraena anguilla</name>
    <dbReference type="NCBI Taxonomy" id="7936"/>
    <lineage>
        <taxon>Eukaryota</taxon>
        <taxon>Metazoa</taxon>
        <taxon>Chordata</taxon>
        <taxon>Craniata</taxon>
        <taxon>Vertebrata</taxon>
        <taxon>Euteleostomi</taxon>
        <taxon>Actinopterygii</taxon>
        <taxon>Neopterygii</taxon>
        <taxon>Teleostei</taxon>
        <taxon>Anguilliformes</taxon>
        <taxon>Anguillidae</taxon>
        <taxon>Anguilla</taxon>
    </lineage>
</organism>
<proteinExistence type="predicted"/>
<reference evidence="1" key="2">
    <citation type="journal article" date="2015" name="Fish Shellfish Immunol.">
        <title>Early steps in the European eel (Anguilla anguilla)-Vibrio vulnificus interaction in the gills: Role of the RtxA13 toxin.</title>
        <authorList>
            <person name="Callol A."/>
            <person name="Pajuelo D."/>
            <person name="Ebbesson L."/>
            <person name="Teles M."/>
            <person name="MacKenzie S."/>
            <person name="Amaro C."/>
        </authorList>
    </citation>
    <scope>NUCLEOTIDE SEQUENCE</scope>
</reference>
<protein>
    <submittedName>
        <fullName evidence="1">Uncharacterized protein</fullName>
    </submittedName>
</protein>
<reference evidence="1" key="1">
    <citation type="submission" date="2014-11" db="EMBL/GenBank/DDBJ databases">
        <authorList>
            <person name="Amaro Gonzalez C."/>
        </authorList>
    </citation>
    <scope>NUCLEOTIDE SEQUENCE</scope>
</reference>
<sequence length="37" mass="4178">MAHKQFMHYTLATRKPFNVGMCGVLYGESLKRGSTCN</sequence>
<dbReference type="EMBL" id="GBXM01015056">
    <property type="protein sequence ID" value="JAH93521.1"/>
    <property type="molecule type" value="Transcribed_RNA"/>
</dbReference>
<accession>A0A0E9WTC1</accession>
<evidence type="ECO:0000313" key="1">
    <source>
        <dbReference type="EMBL" id="JAH93521.1"/>
    </source>
</evidence>
<name>A0A0E9WTC1_ANGAN</name>
<dbReference type="AlphaFoldDB" id="A0A0E9WTC1"/>